<dbReference type="GO" id="GO:0005829">
    <property type="term" value="C:cytosol"/>
    <property type="evidence" value="ECO:0007669"/>
    <property type="project" value="TreeGrafter"/>
</dbReference>
<dbReference type="InterPro" id="IPR014710">
    <property type="entry name" value="RmlC-like_jellyroll"/>
</dbReference>
<keyword evidence="1" id="KW-0238">DNA-binding</keyword>
<dbReference type="PANTHER" id="PTHR46797:SF10">
    <property type="entry name" value="BLR1115 PROTEIN"/>
    <property type="match status" value="1"/>
</dbReference>
<dbReference type="OrthoDB" id="9781521at2"/>
<evidence type="ECO:0000256" key="1">
    <source>
        <dbReference type="ARBA" id="ARBA00023125"/>
    </source>
</evidence>
<dbReference type="InterPro" id="IPR050807">
    <property type="entry name" value="TransReg_Diox_bact_type"/>
</dbReference>
<comment type="caution">
    <text evidence="3">The sequence shown here is derived from an EMBL/GenBank/DDBJ whole genome shotgun (WGS) entry which is preliminary data.</text>
</comment>
<dbReference type="PANTHER" id="PTHR46797">
    <property type="entry name" value="HTH-TYPE TRANSCRIPTIONAL REGULATOR"/>
    <property type="match status" value="1"/>
</dbReference>
<name>A0A3R9P9A5_9BACI</name>
<dbReference type="InterPro" id="IPR010982">
    <property type="entry name" value="Lambda_DNA-bd_dom_sf"/>
</dbReference>
<dbReference type="GO" id="GO:0003677">
    <property type="term" value="F:DNA binding"/>
    <property type="evidence" value="ECO:0007669"/>
    <property type="project" value="UniProtKB-KW"/>
</dbReference>
<dbReference type="GO" id="GO:0003700">
    <property type="term" value="F:DNA-binding transcription factor activity"/>
    <property type="evidence" value="ECO:0007669"/>
    <property type="project" value="TreeGrafter"/>
</dbReference>
<dbReference type="EMBL" id="RBVX01000004">
    <property type="protein sequence ID" value="RSL34180.1"/>
    <property type="molecule type" value="Genomic_DNA"/>
</dbReference>
<dbReference type="Proteomes" id="UP000275076">
    <property type="component" value="Unassembled WGS sequence"/>
</dbReference>
<protein>
    <submittedName>
        <fullName evidence="3">XRE family transcriptional regulator</fullName>
    </submittedName>
</protein>
<dbReference type="CDD" id="cd02209">
    <property type="entry name" value="cupin_XRE_C"/>
    <property type="match status" value="1"/>
</dbReference>
<feature type="domain" description="HTH cro/C1-type" evidence="2">
    <location>
        <begin position="7"/>
        <end position="61"/>
    </location>
</feature>
<dbReference type="SMART" id="SM00530">
    <property type="entry name" value="HTH_XRE"/>
    <property type="match status" value="1"/>
</dbReference>
<dbReference type="SUPFAM" id="SSF51182">
    <property type="entry name" value="RmlC-like cupins"/>
    <property type="match status" value="1"/>
</dbReference>
<accession>A0A3R9P9A5</accession>
<sequence length="182" mass="20965">MEFGEKVKSERKRMGITLDELSERTQVSRSMLSKIEREEKNPTIQIAAQIAEGMGVTISQLLGEQKQEEVVIIRKHQRLMYKDSDSGFERHLLSPSVSVKGLEFILNVVPPHQESGVFPSHKQGVEEYIFVAEGSLQVELENGKKEYILEQGDAMYFEADRNHRFLNLSDKECQYYLIIDSR</sequence>
<dbReference type="Gene3D" id="1.10.260.40">
    <property type="entry name" value="lambda repressor-like DNA-binding domains"/>
    <property type="match status" value="1"/>
</dbReference>
<dbReference type="RefSeq" id="WP_125555004.1">
    <property type="nucleotide sequence ID" value="NZ_RBVX01000004.1"/>
</dbReference>
<dbReference type="PROSITE" id="PS50943">
    <property type="entry name" value="HTH_CROC1"/>
    <property type="match status" value="1"/>
</dbReference>
<dbReference type="Gene3D" id="2.60.120.10">
    <property type="entry name" value="Jelly Rolls"/>
    <property type="match status" value="1"/>
</dbReference>
<evidence type="ECO:0000313" key="3">
    <source>
        <dbReference type="EMBL" id="RSL34180.1"/>
    </source>
</evidence>
<reference evidence="3 4" key="1">
    <citation type="submission" date="2018-10" db="EMBL/GenBank/DDBJ databases">
        <title>Draft genome sequence of Bacillus salarius IM0101, isolated from a hypersaline soil in Inner Mongolia, China.</title>
        <authorList>
            <person name="Yamprayoonswat W."/>
            <person name="Boonvisut S."/>
            <person name="Jumpathong W."/>
            <person name="Sittihan S."/>
            <person name="Ruangsuj P."/>
            <person name="Wanthongcharoen S."/>
            <person name="Thongpramul N."/>
            <person name="Pimmason S."/>
            <person name="Yu B."/>
            <person name="Yasawong M."/>
        </authorList>
    </citation>
    <scope>NUCLEOTIDE SEQUENCE [LARGE SCALE GENOMIC DNA]</scope>
    <source>
        <strain evidence="3 4">IM0101</strain>
    </source>
</reference>
<organism evidence="3 4">
    <name type="scientific">Salibacterium salarium</name>
    <dbReference type="NCBI Taxonomy" id="284579"/>
    <lineage>
        <taxon>Bacteria</taxon>
        <taxon>Bacillati</taxon>
        <taxon>Bacillota</taxon>
        <taxon>Bacilli</taxon>
        <taxon>Bacillales</taxon>
        <taxon>Bacillaceae</taxon>
    </lineage>
</organism>
<dbReference type="CDD" id="cd00093">
    <property type="entry name" value="HTH_XRE"/>
    <property type="match status" value="1"/>
</dbReference>
<dbReference type="InterPro" id="IPR011051">
    <property type="entry name" value="RmlC_Cupin_sf"/>
</dbReference>
<dbReference type="Pfam" id="PF07883">
    <property type="entry name" value="Cupin_2"/>
    <property type="match status" value="1"/>
</dbReference>
<evidence type="ECO:0000259" key="2">
    <source>
        <dbReference type="PROSITE" id="PS50943"/>
    </source>
</evidence>
<gene>
    <name evidence="3" type="ORF">D7Z54_06340</name>
</gene>
<dbReference type="SUPFAM" id="SSF47413">
    <property type="entry name" value="lambda repressor-like DNA-binding domains"/>
    <property type="match status" value="1"/>
</dbReference>
<evidence type="ECO:0000313" key="4">
    <source>
        <dbReference type="Proteomes" id="UP000275076"/>
    </source>
</evidence>
<keyword evidence="4" id="KW-1185">Reference proteome</keyword>
<dbReference type="InterPro" id="IPR013096">
    <property type="entry name" value="Cupin_2"/>
</dbReference>
<dbReference type="InterPro" id="IPR001387">
    <property type="entry name" value="Cro/C1-type_HTH"/>
</dbReference>
<dbReference type="AlphaFoldDB" id="A0A3R9P9A5"/>
<dbReference type="Pfam" id="PF01381">
    <property type="entry name" value="HTH_3"/>
    <property type="match status" value="1"/>
</dbReference>
<proteinExistence type="predicted"/>